<proteinExistence type="predicted"/>
<keyword evidence="3" id="KW-1185">Reference proteome</keyword>
<gene>
    <name evidence="2" type="ORF">JTE90_006112</name>
</gene>
<evidence type="ECO:0000256" key="1">
    <source>
        <dbReference type="SAM" id="MobiDB-lite"/>
    </source>
</evidence>
<feature type="region of interest" description="Disordered" evidence="1">
    <location>
        <begin position="37"/>
        <end position="96"/>
    </location>
</feature>
<dbReference type="EMBL" id="JAFNEN010000161">
    <property type="protein sequence ID" value="KAG8191368.1"/>
    <property type="molecule type" value="Genomic_DNA"/>
</dbReference>
<reference evidence="2 3" key="1">
    <citation type="journal article" date="2022" name="Nat. Ecol. Evol.">
        <title>A masculinizing supergene underlies an exaggerated male reproductive morph in a spider.</title>
        <authorList>
            <person name="Hendrickx F."/>
            <person name="De Corte Z."/>
            <person name="Sonet G."/>
            <person name="Van Belleghem S.M."/>
            <person name="Kostlbacher S."/>
            <person name="Vangestel C."/>
        </authorList>
    </citation>
    <scope>NUCLEOTIDE SEQUENCE [LARGE SCALE GENOMIC DNA]</scope>
    <source>
        <strain evidence="2">W744_W776</strain>
    </source>
</reference>
<name>A0AAV6V685_9ARAC</name>
<dbReference type="AlphaFoldDB" id="A0AAV6V685"/>
<organism evidence="2 3">
    <name type="scientific">Oedothorax gibbosus</name>
    <dbReference type="NCBI Taxonomy" id="931172"/>
    <lineage>
        <taxon>Eukaryota</taxon>
        <taxon>Metazoa</taxon>
        <taxon>Ecdysozoa</taxon>
        <taxon>Arthropoda</taxon>
        <taxon>Chelicerata</taxon>
        <taxon>Arachnida</taxon>
        <taxon>Araneae</taxon>
        <taxon>Araneomorphae</taxon>
        <taxon>Entelegynae</taxon>
        <taxon>Araneoidea</taxon>
        <taxon>Linyphiidae</taxon>
        <taxon>Erigoninae</taxon>
        <taxon>Oedothorax</taxon>
    </lineage>
</organism>
<accession>A0AAV6V685</accession>
<protein>
    <submittedName>
        <fullName evidence="2">Uncharacterized protein</fullName>
    </submittedName>
</protein>
<comment type="caution">
    <text evidence="2">The sequence shown here is derived from an EMBL/GenBank/DDBJ whole genome shotgun (WGS) entry which is preliminary data.</text>
</comment>
<evidence type="ECO:0000313" key="2">
    <source>
        <dbReference type="EMBL" id="KAG8191368.1"/>
    </source>
</evidence>
<dbReference type="Proteomes" id="UP000827092">
    <property type="component" value="Unassembled WGS sequence"/>
</dbReference>
<sequence length="96" mass="10296">MNLTSPELSCSGTPTPSAGAWWFAAANYFRRALTQVPPPPLPLPGGGGGQQQMSRAHKGLPSPRGNRKPLENSFPRDGPLLRNQGALPWVTTNNIH</sequence>
<evidence type="ECO:0000313" key="3">
    <source>
        <dbReference type="Proteomes" id="UP000827092"/>
    </source>
</evidence>